<dbReference type="KEGG" id="tio:INP52_06215"/>
<keyword evidence="1" id="KW-0472">Membrane</keyword>
<reference evidence="2 3" key="1">
    <citation type="submission" date="2020-10" db="EMBL/GenBank/DDBJ databases">
        <title>Olsenella immobilis sp.nov., isolated from the mud in a fermentation cellar used for the production of Chinese strong-flavoured liquor.</title>
        <authorList>
            <person name="Lu L."/>
        </authorList>
    </citation>
    <scope>NUCLEOTIDE SEQUENCE [LARGE SCALE GENOMIC DNA]</scope>
    <source>
        <strain evidence="2 3">LZLJ-2</strain>
    </source>
</reference>
<feature type="transmembrane region" description="Helical" evidence="1">
    <location>
        <begin position="238"/>
        <end position="256"/>
    </location>
</feature>
<gene>
    <name evidence="2" type="ORF">INP52_06215</name>
</gene>
<dbReference type="PANTHER" id="PTHR32502">
    <property type="entry name" value="N-ACETYLGALACTOSAMINE PERMEASE II COMPONENT-RELATED"/>
    <property type="match status" value="1"/>
</dbReference>
<keyword evidence="3" id="KW-1185">Reference proteome</keyword>
<keyword evidence="1" id="KW-1133">Transmembrane helix</keyword>
<dbReference type="GO" id="GO:0009401">
    <property type="term" value="P:phosphoenolpyruvate-dependent sugar phosphotransferase system"/>
    <property type="evidence" value="ECO:0007669"/>
    <property type="project" value="InterPro"/>
</dbReference>
<dbReference type="PANTHER" id="PTHR32502:SF23">
    <property type="entry name" value="TRANSPORT PROTEIN, PTS SYSTEM"/>
    <property type="match status" value="1"/>
</dbReference>
<evidence type="ECO:0000313" key="2">
    <source>
        <dbReference type="EMBL" id="QOY61594.1"/>
    </source>
</evidence>
<protein>
    <submittedName>
        <fullName evidence="2">PTS system mannose/fructose/sorbose family transporter subunit IID</fullName>
    </submittedName>
</protein>
<dbReference type="InterPro" id="IPR004704">
    <property type="entry name" value="PTS_IID_man"/>
</dbReference>
<dbReference type="Proteomes" id="UP000593735">
    <property type="component" value="Chromosome"/>
</dbReference>
<dbReference type="InterPro" id="IPR050303">
    <property type="entry name" value="GatZ_KbaZ_carbometab"/>
</dbReference>
<dbReference type="GO" id="GO:0005886">
    <property type="term" value="C:plasma membrane"/>
    <property type="evidence" value="ECO:0007669"/>
    <property type="project" value="TreeGrafter"/>
</dbReference>
<dbReference type="AlphaFoldDB" id="A0A7S7RVR7"/>
<name>A0A7S7RVR7_9ACTN</name>
<sequence length="283" mass="30775">MTSDNTTPTELKDNERVITHQDLVRSAVNVGSLGMEFSWTYANQMGIAFCLMIMKMLKKIYRDDPEGYAKALERHVAFFNITPQIAPFVGGIAISMEEKIAKGELEPESVNEVKAALMGPLSGIGDSIFLTCIRIVAVALGISLCQSGNPLGPIVYLLIYNVPAFWLRIWGVQKGYEVGVDLLTGAEKSGLMDVIMQIAGIVGCMVIGSMTKDMFWATISVEFGIGDAATTLQDVLDGIMPGIVGLGFMGIYYWLLSKKISPVWLILGTMAFGVIAAFFGFME</sequence>
<organism evidence="2 3">
    <name type="scientific">Thermophilibacter immobilis</name>
    <dbReference type="NCBI Taxonomy" id="2779519"/>
    <lineage>
        <taxon>Bacteria</taxon>
        <taxon>Bacillati</taxon>
        <taxon>Actinomycetota</taxon>
        <taxon>Coriobacteriia</taxon>
        <taxon>Coriobacteriales</taxon>
        <taxon>Atopobiaceae</taxon>
        <taxon>Thermophilibacter</taxon>
    </lineage>
</organism>
<evidence type="ECO:0000313" key="3">
    <source>
        <dbReference type="Proteomes" id="UP000593735"/>
    </source>
</evidence>
<proteinExistence type="predicted"/>
<feature type="transmembrane region" description="Helical" evidence="1">
    <location>
        <begin position="263"/>
        <end position="282"/>
    </location>
</feature>
<dbReference type="RefSeq" id="WP_194372894.1">
    <property type="nucleotide sequence ID" value="NZ_CP063767.1"/>
</dbReference>
<dbReference type="Pfam" id="PF03613">
    <property type="entry name" value="EIID-AGA"/>
    <property type="match status" value="1"/>
</dbReference>
<dbReference type="EMBL" id="CP063767">
    <property type="protein sequence ID" value="QOY61594.1"/>
    <property type="molecule type" value="Genomic_DNA"/>
</dbReference>
<evidence type="ECO:0000256" key="1">
    <source>
        <dbReference type="SAM" id="Phobius"/>
    </source>
</evidence>
<dbReference type="PROSITE" id="PS51108">
    <property type="entry name" value="PTS_EIID"/>
    <property type="match status" value="1"/>
</dbReference>
<accession>A0A7S7RVR7</accession>
<keyword evidence="1" id="KW-0812">Transmembrane</keyword>